<comment type="caution">
    <text evidence="1">The sequence shown here is derived from an EMBL/GenBank/DDBJ whole genome shotgun (WGS) entry which is preliminary data.</text>
</comment>
<reference evidence="1 2" key="1">
    <citation type="journal article" date="2022" name="Plant J.">
        <title>Chromosome-level genome of Camellia lanceoleosa provides a valuable resource for understanding genome evolution and self-incompatibility.</title>
        <authorList>
            <person name="Gong W."/>
            <person name="Xiao S."/>
            <person name="Wang L."/>
            <person name="Liao Z."/>
            <person name="Chang Y."/>
            <person name="Mo W."/>
            <person name="Hu G."/>
            <person name="Li W."/>
            <person name="Zhao G."/>
            <person name="Zhu H."/>
            <person name="Hu X."/>
            <person name="Ji K."/>
            <person name="Xiang X."/>
            <person name="Song Q."/>
            <person name="Yuan D."/>
            <person name="Jin S."/>
            <person name="Zhang L."/>
        </authorList>
    </citation>
    <scope>NUCLEOTIDE SEQUENCE [LARGE SCALE GENOMIC DNA]</scope>
    <source>
        <strain evidence="1">SQ_2022a</strain>
    </source>
</reference>
<dbReference type="Proteomes" id="UP001060215">
    <property type="component" value="Chromosome 11"/>
</dbReference>
<protein>
    <submittedName>
        <fullName evidence="1">Uncharacterized protein</fullName>
    </submittedName>
</protein>
<accession>A0ACC0F248</accession>
<gene>
    <name evidence="1" type="ORF">LOK49_LG15G01938</name>
</gene>
<dbReference type="EMBL" id="CM045768">
    <property type="protein sequence ID" value="KAI7982171.1"/>
    <property type="molecule type" value="Genomic_DNA"/>
</dbReference>
<organism evidence="1 2">
    <name type="scientific">Camellia lanceoleosa</name>
    <dbReference type="NCBI Taxonomy" id="1840588"/>
    <lineage>
        <taxon>Eukaryota</taxon>
        <taxon>Viridiplantae</taxon>
        <taxon>Streptophyta</taxon>
        <taxon>Embryophyta</taxon>
        <taxon>Tracheophyta</taxon>
        <taxon>Spermatophyta</taxon>
        <taxon>Magnoliopsida</taxon>
        <taxon>eudicotyledons</taxon>
        <taxon>Gunneridae</taxon>
        <taxon>Pentapetalae</taxon>
        <taxon>asterids</taxon>
        <taxon>Ericales</taxon>
        <taxon>Theaceae</taxon>
        <taxon>Camellia</taxon>
    </lineage>
</organism>
<evidence type="ECO:0000313" key="1">
    <source>
        <dbReference type="EMBL" id="KAI7982171.1"/>
    </source>
</evidence>
<proteinExistence type="predicted"/>
<sequence>MEINKDELRFGMVEENRDDVGVEAGVNDVERENERTREKVKIHMCSSEFGYLSYSLPHTRLRRHSVRACGRDRFARIRRHCAVSNHSTEDLP</sequence>
<evidence type="ECO:0000313" key="2">
    <source>
        <dbReference type="Proteomes" id="UP001060215"/>
    </source>
</evidence>
<name>A0ACC0F248_9ERIC</name>
<keyword evidence="2" id="KW-1185">Reference proteome</keyword>